<dbReference type="CDD" id="cd07724">
    <property type="entry name" value="POD-like_MBL-fold"/>
    <property type="match status" value="1"/>
</dbReference>
<dbReference type="SMART" id="SM00849">
    <property type="entry name" value="Lactamase_B"/>
    <property type="match status" value="1"/>
</dbReference>
<dbReference type="RefSeq" id="WP_147184591.1">
    <property type="nucleotide sequence ID" value="NZ_CP042382.1"/>
</dbReference>
<dbReference type="InterPro" id="IPR001763">
    <property type="entry name" value="Rhodanese-like_dom"/>
</dbReference>
<dbReference type="GO" id="GO:0050313">
    <property type="term" value="F:sulfur dioxygenase activity"/>
    <property type="evidence" value="ECO:0007669"/>
    <property type="project" value="InterPro"/>
</dbReference>
<dbReference type="EMBL" id="CP042382">
    <property type="protein sequence ID" value="QEA39540.1"/>
    <property type="molecule type" value="Genomic_DNA"/>
</dbReference>
<dbReference type="OrthoDB" id="9802991at2"/>
<reference evidence="3 4" key="1">
    <citation type="submission" date="2019-06" db="EMBL/GenBank/DDBJ databases">
        <title>Genome analyses of bacteria isolated from kimchi.</title>
        <authorList>
            <person name="Lee S."/>
            <person name="Ahn S."/>
            <person name="Roh S."/>
        </authorList>
    </citation>
    <scope>NUCLEOTIDE SEQUENCE [LARGE SCALE GENOMIC DNA]</scope>
    <source>
        <strain evidence="3 4">CBA4606</strain>
    </source>
</reference>
<dbReference type="GO" id="GO:0070813">
    <property type="term" value="P:hydrogen sulfide metabolic process"/>
    <property type="evidence" value="ECO:0007669"/>
    <property type="project" value="TreeGrafter"/>
</dbReference>
<dbReference type="GO" id="GO:0046872">
    <property type="term" value="F:metal ion binding"/>
    <property type="evidence" value="ECO:0007669"/>
    <property type="project" value="UniProtKB-KW"/>
</dbReference>
<dbReference type="InterPro" id="IPR051682">
    <property type="entry name" value="Mito_Persulfide_Diox"/>
</dbReference>
<dbReference type="PROSITE" id="PS50206">
    <property type="entry name" value="RHODANESE_3"/>
    <property type="match status" value="1"/>
</dbReference>
<organism evidence="3 4">
    <name type="scientific">Pistricoccus aurantiacus</name>
    <dbReference type="NCBI Taxonomy" id="1883414"/>
    <lineage>
        <taxon>Bacteria</taxon>
        <taxon>Pseudomonadati</taxon>
        <taxon>Pseudomonadota</taxon>
        <taxon>Gammaproteobacteria</taxon>
        <taxon>Oceanospirillales</taxon>
        <taxon>Halomonadaceae</taxon>
        <taxon>Pistricoccus</taxon>
    </lineage>
</organism>
<dbReference type="PANTHER" id="PTHR43084:SF1">
    <property type="entry name" value="PERSULFIDE DIOXYGENASE ETHE1, MITOCHONDRIAL"/>
    <property type="match status" value="1"/>
</dbReference>
<dbReference type="AlphaFoldDB" id="A0A5B8SXK6"/>
<dbReference type="GO" id="GO:0006749">
    <property type="term" value="P:glutathione metabolic process"/>
    <property type="evidence" value="ECO:0007669"/>
    <property type="project" value="InterPro"/>
</dbReference>
<evidence type="ECO:0000313" key="4">
    <source>
        <dbReference type="Proteomes" id="UP000321272"/>
    </source>
</evidence>
<proteinExistence type="predicted"/>
<dbReference type="KEGG" id="paur:FGL86_10930"/>
<feature type="domain" description="Rhodanese" evidence="2">
    <location>
        <begin position="365"/>
        <end position="453"/>
    </location>
</feature>
<dbReference type="InterPro" id="IPR036873">
    <property type="entry name" value="Rhodanese-like_dom_sf"/>
</dbReference>
<dbReference type="InterPro" id="IPR036866">
    <property type="entry name" value="RibonucZ/Hydroxyglut_hydro"/>
</dbReference>
<dbReference type="Gene3D" id="3.40.250.10">
    <property type="entry name" value="Rhodanese-like domain"/>
    <property type="match status" value="2"/>
</dbReference>
<dbReference type="Proteomes" id="UP000321272">
    <property type="component" value="Chromosome"/>
</dbReference>
<evidence type="ECO:0000256" key="1">
    <source>
        <dbReference type="ARBA" id="ARBA00022723"/>
    </source>
</evidence>
<protein>
    <submittedName>
        <fullName evidence="3">MBL fold metallo-hydrolase</fullName>
    </submittedName>
</protein>
<dbReference type="CDD" id="cd00158">
    <property type="entry name" value="RHOD"/>
    <property type="match status" value="1"/>
</dbReference>
<dbReference type="Gene3D" id="3.60.15.10">
    <property type="entry name" value="Ribonuclease Z/Hydroxyacylglutathione hydrolase-like"/>
    <property type="match status" value="1"/>
</dbReference>
<keyword evidence="1" id="KW-0479">Metal-binding</keyword>
<dbReference type="InterPro" id="IPR001279">
    <property type="entry name" value="Metallo-B-lactamas"/>
</dbReference>
<dbReference type="SUPFAM" id="SSF52821">
    <property type="entry name" value="Rhodanese/Cell cycle control phosphatase"/>
    <property type="match status" value="2"/>
</dbReference>
<dbReference type="Pfam" id="PF00753">
    <property type="entry name" value="Lactamase_B"/>
    <property type="match status" value="1"/>
</dbReference>
<dbReference type="InterPro" id="IPR044528">
    <property type="entry name" value="POD-like_MBL-fold"/>
</dbReference>
<gene>
    <name evidence="3" type="ORF">FGL86_10930</name>
</gene>
<evidence type="ECO:0000259" key="2">
    <source>
        <dbReference type="PROSITE" id="PS50206"/>
    </source>
</evidence>
<dbReference type="FunFam" id="3.40.250.10:FF:000049">
    <property type="entry name" value="Phage shock protein E"/>
    <property type="match status" value="1"/>
</dbReference>
<accession>A0A5B8SXK6</accession>
<dbReference type="Pfam" id="PF00581">
    <property type="entry name" value="Rhodanese"/>
    <property type="match status" value="1"/>
</dbReference>
<dbReference type="GO" id="GO:0016787">
    <property type="term" value="F:hydrolase activity"/>
    <property type="evidence" value="ECO:0007669"/>
    <property type="project" value="UniProtKB-KW"/>
</dbReference>
<evidence type="ECO:0000313" key="3">
    <source>
        <dbReference type="EMBL" id="QEA39540.1"/>
    </source>
</evidence>
<dbReference type="SUPFAM" id="SSF56281">
    <property type="entry name" value="Metallo-hydrolase/oxidoreductase"/>
    <property type="match status" value="1"/>
</dbReference>
<dbReference type="SMART" id="SM00450">
    <property type="entry name" value="RHOD"/>
    <property type="match status" value="2"/>
</dbReference>
<name>A0A5B8SXK6_9GAMM</name>
<keyword evidence="3" id="KW-0378">Hydrolase</keyword>
<sequence>MILEKIKSEGVAHLSYMIIDGNMAAVIDPRRDIDVYLDLAWQQGANISHVFETHRNEDYVVGSQALAQATGARVFHGQGGKVEHAEPVKEGQQFEIGKARLSVLETPGHTFDSISLVLADTTFSDDPIAVFTGDTLFIGDVGRTDFYPDRREEMGAKLYDSIFNKLLPLGDGVQLYPAHGAGSVCGSGMADREFSTLGYERRNNPMLQLERDEFIKTKSEEHHYQPPYFRKMEELNDKAPGGRALPQVKAASPQQFAELVETGMLVLDLRTPEAFCGAHVPQSLALPSDVLPGYIGWLVSYDDELGLVTDDPASLEDELRGLYRLGYENVVAYLVPGTTAWEASGEDYATIPTLSAGALKKRIDDREDFVLLDVRTLEEYESAHIAQARHLYLGHLPDQMDELPRDKPIVTFCGSGKRAAVAAALLRRQGFSRVENCLGSMSAYQNLGYATTTE</sequence>
<dbReference type="PANTHER" id="PTHR43084">
    <property type="entry name" value="PERSULFIDE DIOXYGENASE ETHE1"/>
    <property type="match status" value="1"/>
</dbReference>
<keyword evidence="4" id="KW-1185">Reference proteome</keyword>